<evidence type="ECO:0000259" key="7">
    <source>
        <dbReference type="Pfam" id="PF00892"/>
    </source>
</evidence>
<sequence>MHHAPRSALLIALAGFTMLSVGDAVVKTMAGLWPGSAIAALRYCFGTVGLAALVAAKFGRAGFVFPRPWLQLGRGAAVAVATMGFFMGVMVMPLADATAIVFTAPVWTVILSALFLGERPSGAVLVSILLAFVGVMVILEPNVLAFGAEAFLPLIAAMGMAALFLLNRRAAGLAPVIVMQLLVAVMAVPLLVGAAAIGHWSDVDAMRVTMPETSVVLRCATVALTATLGHWCIFRATELASAATVAPMTYVQLLVASAAGVAVFGNPPTLPLIGGAALIIAGGLWLWRAQRAPQPPERSNQ</sequence>
<evidence type="ECO:0000313" key="9">
    <source>
        <dbReference type="Proteomes" id="UP000192934"/>
    </source>
</evidence>
<accession>A0A1X7GZQ6</accession>
<dbReference type="EMBL" id="LT840185">
    <property type="protein sequence ID" value="SMF77293.1"/>
    <property type="molecule type" value="Genomic_DNA"/>
</dbReference>
<evidence type="ECO:0000256" key="4">
    <source>
        <dbReference type="ARBA" id="ARBA00022989"/>
    </source>
</evidence>
<feature type="transmembrane region" description="Helical" evidence="6">
    <location>
        <begin position="40"/>
        <end position="59"/>
    </location>
</feature>
<evidence type="ECO:0000256" key="1">
    <source>
        <dbReference type="ARBA" id="ARBA00004141"/>
    </source>
</evidence>
<reference evidence="9" key="1">
    <citation type="submission" date="2017-04" db="EMBL/GenBank/DDBJ databases">
        <authorList>
            <person name="Varghese N."/>
            <person name="Submissions S."/>
        </authorList>
    </citation>
    <scope>NUCLEOTIDE SEQUENCE [LARGE SCALE GENOMIC DNA]</scope>
    <source>
        <strain evidence="9">Dd16</strain>
    </source>
</reference>
<feature type="domain" description="EamA" evidence="7">
    <location>
        <begin position="151"/>
        <end position="285"/>
    </location>
</feature>
<evidence type="ECO:0000256" key="5">
    <source>
        <dbReference type="ARBA" id="ARBA00023136"/>
    </source>
</evidence>
<keyword evidence="4 6" id="KW-1133">Transmembrane helix</keyword>
<comment type="subcellular location">
    <subcellularLocation>
        <location evidence="1">Membrane</location>
        <topology evidence="1">Multi-pass membrane protein</topology>
    </subcellularLocation>
</comment>
<organism evidence="8 9">
    <name type="scientific">Allosphingosinicella indica</name>
    <dbReference type="NCBI Taxonomy" id="941907"/>
    <lineage>
        <taxon>Bacteria</taxon>
        <taxon>Pseudomonadati</taxon>
        <taxon>Pseudomonadota</taxon>
        <taxon>Alphaproteobacteria</taxon>
        <taxon>Sphingomonadales</taxon>
        <taxon>Sphingomonadaceae</taxon>
        <taxon>Allosphingosinicella</taxon>
    </lineage>
</organism>
<gene>
    <name evidence="8" type="ORF">SAMN06295910_2568</name>
</gene>
<evidence type="ECO:0000256" key="3">
    <source>
        <dbReference type="ARBA" id="ARBA00022692"/>
    </source>
</evidence>
<dbReference type="RefSeq" id="WP_085219118.1">
    <property type="nucleotide sequence ID" value="NZ_LT840185.1"/>
</dbReference>
<proteinExistence type="inferred from homology"/>
<feature type="transmembrane region" description="Helical" evidence="6">
    <location>
        <begin position="123"/>
        <end position="139"/>
    </location>
</feature>
<dbReference type="InterPro" id="IPR037185">
    <property type="entry name" value="EmrE-like"/>
</dbReference>
<dbReference type="STRING" id="941907.SAMN06295910_2568"/>
<feature type="transmembrane region" description="Helical" evidence="6">
    <location>
        <begin position="97"/>
        <end position="116"/>
    </location>
</feature>
<evidence type="ECO:0000256" key="6">
    <source>
        <dbReference type="SAM" id="Phobius"/>
    </source>
</evidence>
<feature type="domain" description="EamA" evidence="7">
    <location>
        <begin position="7"/>
        <end position="139"/>
    </location>
</feature>
<dbReference type="Proteomes" id="UP000192934">
    <property type="component" value="Chromosome I"/>
</dbReference>
<dbReference type="OrthoDB" id="148351at2"/>
<keyword evidence="3 6" id="KW-0812">Transmembrane</keyword>
<feature type="transmembrane region" description="Helical" evidence="6">
    <location>
        <begin position="145"/>
        <end position="166"/>
    </location>
</feature>
<dbReference type="PANTHER" id="PTHR22911:SF6">
    <property type="entry name" value="SOLUTE CARRIER FAMILY 35 MEMBER G1"/>
    <property type="match status" value="1"/>
</dbReference>
<feature type="transmembrane region" description="Helical" evidence="6">
    <location>
        <begin position="245"/>
        <end position="264"/>
    </location>
</feature>
<keyword evidence="5 6" id="KW-0472">Membrane</keyword>
<evidence type="ECO:0000313" key="8">
    <source>
        <dbReference type="EMBL" id="SMF77293.1"/>
    </source>
</evidence>
<dbReference type="SUPFAM" id="SSF103481">
    <property type="entry name" value="Multidrug resistance efflux transporter EmrE"/>
    <property type="match status" value="2"/>
</dbReference>
<feature type="transmembrane region" description="Helical" evidence="6">
    <location>
        <begin position="215"/>
        <end position="233"/>
    </location>
</feature>
<feature type="transmembrane region" description="Helical" evidence="6">
    <location>
        <begin position="71"/>
        <end position="91"/>
    </location>
</feature>
<dbReference type="Pfam" id="PF00892">
    <property type="entry name" value="EamA"/>
    <property type="match status" value="2"/>
</dbReference>
<feature type="transmembrane region" description="Helical" evidence="6">
    <location>
        <begin position="173"/>
        <end position="195"/>
    </location>
</feature>
<feature type="transmembrane region" description="Helical" evidence="6">
    <location>
        <begin position="270"/>
        <end position="287"/>
    </location>
</feature>
<name>A0A1X7GZQ6_9SPHN</name>
<protein>
    <submittedName>
        <fullName evidence="8">Threonine/homoserine efflux transporter RhtA</fullName>
    </submittedName>
</protein>
<dbReference type="AlphaFoldDB" id="A0A1X7GZQ6"/>
<dbReference type="PANTHER" id="PTHR22911">
    <property type="entry name" value="ACYL-MALONYL CONDENSING ENZYME-RELATED"/>
    <property type="match status" value="1"/>
</dbReference>
<comment type="similarity">
    <text evidence="2">Belongs to the drug/metabolite transporter (DMT) superfamily. 10 TMS drug/metabolite exporter (DME) (TC 2.A.7.3) family.</text>
</comment>
<dbReference type="GO" id="GO:0016020">
    <property type="term" value="C:membrane"/>
    <property type="evidence" value="ECO:0007669"/>
    <property type="project" value="UniProtKB-SubCell"/>
</dbReference>
<keyword evidence="9" id="KW-1185">Reference proteome</keyword>
<evidence type="ECO:0000256" key="2">
    <source>
        <dbReference type="ARBA" id="ARBA00009853"/>
    </source>
</evidence>
<dbReference type="InterPro" id="IPR000620">
    <property type="entry name" value="EamA_dom"/>
</dbReference>